<accession>A0AC61U2T2</accession>
<evidence type="ECO:0000313" key="2">
    <source>
        <dbReference type="Proteomes" id="UP001059663"/>
    </source>
</evidence>
<gene>
    <name evidence="1" type="ORF">LP422_17790</name>
</gene>
<organism evidence="1 2">
    <name type="scientific">Janibacter limosus</name>
    <dbReference type="NCBI Taxonomy" id="53458"/>
    <lineage>
        <taxon>Bacteria</taxon>
        <taxon>Bacillati</taxon>
        <taxon>Actinomycetota</taxon>
        <taxon>Actinomycetes</taxon>
        <taxon>Micrococcales</taxon>
        <taxon>Intrasporangiaceae</taxon>
        <taxon>Janibacter</taxon>
    </lineage>
</organism>
<name>A0AC61U2T2_9MICO</name>
<dbReference type="Proteomes" id="UP001059663">
    <property type="component" value="Chromosome"/>
</dbReference>
<evidence type="ECO:0000313" key="1">
    <source>
        <dbReference type="EMBL" id="UUZ44306.1"/>
    </source>
</evidence>
<reference evidence="1" key="1">
    <citation type="submission" date="2021-11" db="EMBL/GenBank/DDBJ databases">
        <title>Study of the species diversity of bacterial strains isolated from a unique natural object - Shulgan-Tash cave (Bashkiria).</title>
        <authorList>
            <person name="Sazanova A.L."/>
            <person name="Chirak E.R."/>
            <person name="Safronova V.I."/>
        </authorList>
    </citation>
    <scope>NUCLEOTIDE SEQUENCE</scope>
    <source>
        <strain evidence="1">P1</strain>
    </source>
</reference>
<protein>
    <submittedName>
        <fullName evidence="1">Uncharacterized protein</fullName>
    </submittedName>
</protein>
<dbReference type="EMBL" id="CP087977">
    <property type="protein sequence ID" value="UUZ44306.1"/>
    <property type="molecule type" value="Genomic_DNA"/>
</dbReference>
<proteinExistence type="predicted"/>
<sequence>MTPCTLARQTLLGGDVTRWDLDDTSLERWDASPPDQRPPSHDQLGRLHEDPDGSNRWSARIGLSVLLPDATTESVGRTLTEWFRQHESLRSHLTLDDEQPHRRTLAPEHVDFTPVVLGGHDPEALRELLTHEFHTRCRPTRRPACALFTVEVEHGHVLHAAFDHITFDGLSAYAAVGHLAGLHTAVVNEVHRPHTSPSHVDPAATEIAVCEDVDTGDERLGPRRDFLRGGRIPAAPAASGIDPEGRYDHDLVRHDICSGDVACHARAAVLGGGHPHRHAVDRDPHAGPRRRRARADVDARPPVVVVERLRRLVRRRRAAVPVDADRLRHERMGPRRCAGVA</sequence>